<proteinExistence type="predicted"/>
<keyword evidence="1" id="KW-0472">Membrane</keyword>
<evidence type="ECO:0000313" key="2">
    <source>
        <dbReference type="EMBL" id="MFC7703137.1"/>
    </source>
</evidence>
<protein>
    <submittedName>
        <fullName evidence="2">DUF1467 family protein</fullName>
    </submittedName>
</protein>
<keyword evidence="1" id="KW-0812">Transmembrane</keyword>
<keyword evidence="3" id="KW-1185">Reference proteome</keyword>
<organism evidence="2 3">
    <name type="scientific">Plastorhodobacter daqingensis</name>
    <dbReference type="NCBI Taxonomy" id="1387281"/>
    <lineage>
        <taxon>Bacteria</taxon>
        <taxon>Pseudomonadati</taxon>
        <taxon>Pseudomonadota</taxon>
        <taxon>Alphaproteobacteria</taxon>
        <taxon>Rhodobacterales</taxon>
        <taxon>Paracoccaceae</taxon>
        <taxon>Plastorhodobacter</taxon>
    </lineage>
</organism>
<dbReference type="EMBL" id="JBHTFQ010000001">
    <property type="protein sequence ID" value="MFC7703137.1"/>
    <property type="molecule type" value="Genomic_DNA"/>
</dbReference>
<accession>A0ABW2UEQ0</accession>
<dbReference type="RefSeq" id="WP_377398796.1">
    <property type="nucleotide sequence ID" value="NZ_JBHTFQ010000001.1"/>
</dbReference>
<comment type="caution">
    <text evidence="2">The sequence shown here is derived from an EMBL/GenBank/DDBJ whole genome shotgun (WGS) entry which is preliminary data.</text>
</comment>
<gene>
    <name evidence="2" type="ORF">ACFQXB_02870</name>
</gene>
<keyword evidence="1" id="KW-1133">Transmembrane helix</keyword>
<name>A0ABW2UEQ0_9RHOB</name>
<feature type="transmembrane region" description="Helical" evidence="1">
    <location>
        <begin position="56"/>
        <end position="78"/>
    </location>
</feature>
<evidence type="ECO:0000313" key="3">
    <source>
        <dbReference type="Proteomes" id="UP001596516"/>
    </source>
</evidence>
<evidence type="ECO:0000256" key="1">
    <source>
        <dbReference type="SAM" id="Phobius"/>
    </source>
</evidence>
<dbReference type="Pfam" id="PF07330">
    <property type="entry name" value="DUF1467"/>
    <property type="match status" value="1"/>
</dbReference>
<reference evidence="3" key="1">
    <citation type="journal article" date="2019" name="Int. J. Syst. Evol. Microbiol.">
        <title>The Global Catalogue of Microorganisms (GCM) 10K type strain sequencing project: providing services to taxonomists for standard genome sequencing and annotation.</title>
        <authorList>
            <consortium name="The Broad Institute Genomics Platform"/>
            <consortium name="The Broad Institute Genome Sequencing Center for Infectious Disease"/>
            <person name="Wu L."/>
            <person name="Ma J."/>
        </authorList>
    </citation>
    <scope>NUCLEOTIDE SEQUENCE [LARGE SCALE GENOMIC DNA]</scope>
    <source>
        <strain evidence="3">CGMCC 1.12750</strain>
    </source>
</reference>
<dbReference type="InterPro" id="IPR009935">
    <property type="entry name" value="DUF1467"/>
</dbReference>
<sequence length="92" mass="9862">MTITGGAVLFAVLWFLVLLVVLPLRLVSQGEAGSVVPGTPSSAPSDARIARKMKIATLVTIVLWCMIASIIVWGGITIRDLDWFGRMAPLPD</sequence>
<dbReference type="Proteomes" id="UP001596516">
    <property type="component" value="Unassembled WGS sequence"/>
</dbReference>